<dbReference type="Pfam" id="PF16486">
    <property type="entry name" value="ArgoN"/>
    <property type="match status" value="1"/>
</dbReference>
<evidence type="ECO:0000259" key="1">
    <source>
        <dbReference type="Pfam" id="PF16486"/>
    </source>
</evidence>
<feature type="non-terminal residue" evidence="2">
    <location>
        <position position="1"/>
    </location>
</feature>
<gene>
    <name evidence="2" type="ORF">g.49543</name>
</gene>
<dbReference type="InterPro" id="IPR032474">
    <property type="entry name" value="Argonaute_N"/>
</dbReference>
<organism evidence="2">
    <name type="scientific">Cuerna arida</name>
    <dbReference type="NCBI Taxonomy" id="1464854"/>
    <lineage>
        <taxon>Eukaryota</taxon>
        <taxon>Metazoa</taxon>
        <taxon>Ecdysozoa</taxon>
        <taxon>Arthropoda</taxon>
        <taxon>Hexapoda</taxon>
        <taxon>Insecta</taxon>
        <taxon>Pterygota</taxon>
        <taxon>Neoptera</taxon>
        <taxon>Paraneoptera</taxon>
        <taxon>Hemiptera</taxon>
        <taxon>Auchenorrhyncha</taxon>
        <taxon>Membracoidea</taxon>
        <taxon>Cicadellidae</taxon>
        <taxon>Cicadellinae</taxon>
        <taxon>Proconiini</taxon>
        <taxon>Cuerna</taxon>
    </lineage>
</organism>
<name>A0A1B6FA50_9HEMI</name>
<feature type="non-terminal residue" evidence="2">
    <location>
        <position position="149"/>
    </location>
</feature>
<dbReference type="AlphaFoldDB" id="A0A1B6FA50"/>
<protein>
    <recommendedName>
        <fullName evidence="1">Protein argonaute N-terminal domain-containing protein</fullName>
    </recommendedName>
</protein>
<feature type="domain" description="Protein argonaute N-terminal" evidence="1">
    <location>
        <begin position="18"/>
        <end position="108"/>
    </location>
</feature>
<accession>A0A1B6FA50</accession>
<sequence>DCTFSPDKPKFLLPLVFEAFRSLKFNHIFPSYDGNKNVYSAVKLPLKDDEISDTVKIREDPARDRDTEFKVTIRLTKEIDLRPLKNYGRDFGRIKTLEEAVTCIDVVLKAATSIVFNNVGRVFIPRNARPNLMQNIGINLICGLFQSAV</sequence>
<dbReference type="EMBL" id="GECZ01022659">
    <property type="protein sequence ID" value="JAS47110.1"/>
    <property type="molecule type" value="Transcribed_RNA"/>
</dbReference>
<evidence type="ECO:0000313" key="2">
    <source>
        <dbReference type="EMBL" id="JAS47110.1"/>
    </source>
</evidence>
<reference evidence="2" key="1">
    <citation type="submission" date="2015-11" db="EMBL/GenBank/DDBJ databases">
        <title>De novo transcriptome assembly of four potential Pierce s Disease insect vectors from Arizona vineyards.</title>
        <authorList>
            <person name="Tassone E.E."/>
        </authorList>
    </citation>
    <scope>NUCLEOTIDE SEQUENCE</scope>
</reference>
<proteinExistence type="predicted"/>